<feature type="coiled-coil region" evidence="10">
    <location>
        <begin position="913"/>
        <end position="942"/>
    </location>
</feature>
<dbReference type="InterPro" id="IPR011006">
    <property type="entry name" value="CheY-like_superfamily"/>
</dbReference>
<reference evidence="14 15" key="1">
    <citation type="journal article" date="2013" name="Genome Biol. Evol.">
        <title>Genomes of Stigonematalean cyanobacteria (subsection V) and the evolution of oxygenic photosynthesis from prokaryotes to plastids.</title>
        <authorList>
            <person name="Dagan T."/>
            <person name="Roettger M."/>
            <person name="Stucken K."/>
            <person name="Landan G."/>
            <person name="Koch R."/>
            <person name="Major P."/>
            <person name="Gould S.B."/>
            <person name="Goremykin V.V."/>
            <person name="Rippka R."/>
            <person name="Tandeau de Marsac N."/>
            <person name="Gugger M."/>
            <person name="Lockhart P.J."/>
            <person name="Allen J.F."/>
            <person name="Brune I."/>
            <person name="Maus I."/>
            <person name="Puhler A."/>
            <person name="Martin W.F."/>
        </authorList>
    </citation>
    <scope>NUCLEOTIDE SEQUENCE [LARGE SCALE GENOMIC DNA]</scope>
    <source>
        <strain evidence="14 15">PCC 7110</strain>
    </source>
</reference>
<feature type="domain" description="Histidine kinase" evidence="12">
    <location>
        <begin position="352"/>
        <end position="570"/>
    </location>
</feature>
<dbReference type="PANTHER" id="PTHR43547:SF2">
    <property type="entry name" value="HYBRID SIGNAL TRANSDUCTION HISTIDINE KINASE C"/>
    <property type="match status" value="1"/>
</dbReference>
<protein>
    <recommendedName>
        <fullName evidence="2">histidine kinase</fullName>
        <ecNumber evidence="2">2.7.13.3</ecNumber>
    </recommendedName>
</protein>
<dbReference type="Gene3D" id="3.30.450.40">
    <property type="match status" value="1"/>
</dbReference>
<dbReference type="InterPro" id="IPR035965">
    <property type="entry name" value="PAS-like_dom_sf"/>
</dbReference>
<dbReference type="InterPro" id="IPR029016">
    <property type="entry name" value="GAF-like_dom_sf"/>
</dbReference>
<evidence type="ECO:0000256" key="5">
    <source>
        <dbReference type="ARBA" id="ARBA00022741"/>
    </source>
</evidence>
<dbReference type="InterPro" id="IPR003661">
    <property type="entry name" value="HisK_dim/P_dom"/>
</dbReference>
<dbReference type="Proteomes" id="UP000076925">
    <property type="component" value="Unassembled WGS sequence"/>
</dbReference>
<dbReference type="InterPro" id="IPR004358">
    <property type="entry name" value="Sig_transdc_His_kin-like_C"/>
</dbReference>
<dbReference type="SMART" id="SM00448">
    <property type="entry name" value="REC"/>
    <property type="match status" value="1"/>
</dbReference>
<dbReference type="InterPro" id="IPR011495">
    <property type="entry name" value="Sig_transdc_His_kin_sub2_dim/P"/>
</dbReference>
<evidence type="ECO:0000256" key="11">
    <source>
        <dbReference type="SAM" id="MobiDB-lite"/>
    </source>
</evidence>
<dbReference type="SUPFAM" id="SSF55874">
    <property type="entry name" value="ATPase domain of HSP90 chaperone/DNA topoisomerase II/histidine kinase"/>
    <property type="match status" value="2"/>
</dbReference>
<dbReference type="Pfam" id="PF00512">
    <property type="entry name" value="HisKA"/>
    <property type="match status" value="1"/>
</dbReference>
<dbReference type="Gene3D" id="1.10.287.130">
    <property type="match status" value="1"/>
</dbReference>
<dbReference type="FunFam" id="1.10.287.130:FF:000045">
    <property type="entry name" value="Two-component system sensor histidine kinase/response regulator"/>
    <property type="match status" value="1"/>
</dbReference>
<name>A0A139X8T2_9CYAN</name>
<dbReference type="InterPro" id="IPR036890">
    <property type="entry name" value="HATPase_C_sf"/>
</dbReference>
<accession>A0A139X8T2</accession>
<keyword evidence="15" id="KW-1185">Reference proteome</keyword>
<dbReference type="Pfam" id="PF08448">
    <property type="entry name" value="PAS_4"/>
    <property type="match status" value="1"/>
</dbReference>
<evidence type="ECO:0000259" key="12">
    <source>
        <dbReference type="PROSITE" id="PS50109"/>
    </source>
</evidence>
<feature type="modified residue" description="4-aspartylphosphate" evidence="9">
    <location>
        <position position="703"/>
    </location>
</feature>
<evidence type="ECO:0000256" key="10">
    <source>
        <dbReference type="SAM" id="Coils"/>
    </source>
</evidence>
<evidence type="ECO:0000256" key="3">
    <source>
        <dbReference type="ARBA" id="ARBA00022553"/>
    </source>
</evidence>
<keyword evidence="4" id="KW-0808">Transferase</keyword>
<dbReference type="SUPFAM" id="SSF47384">
    <property type="entry name" value="Homodimeric domain of signal transducing histidine kinase"/>
    <property type="match status" value="1"/>
</dbReference>
<organism evidence="14 15">
    <name type="scientific">Scytonema hofmannii PCC 7110</name>
    <dbReference type="NCBI Taxonomy" id="128403"/>
    <lineage>
        <taxon>Bacteria</taxon>
        <taxon>Bacillati</taxon>
        <taxon>Cyanobacteriota</taxon>
        <taxon>Cyanophyceae</taxon>
        <taxon>Nostocales</taxon>
        <taxon>Scytonemataceae</taxon>
        <taxon>Scytonema</taxon>
    </lineage>
</organism>
<dbReference type="CDD" id="cd17574">
    <property type="entry name" value="REC_OmpR"/>
    <property type="match status" value="1"/>
</dbReference>
<dbReference type="Gene3D" id="3.40.50.2300">
    <property type="match status" value="1"/>
</dbReference>
<dbReference type="EMBL" id="ANNX02000025">
    <property type="protein sequence ID" value="KYC41065.1"/>
    <property type="molecule type" value="Genomic_DNA"/>
</dbReference>
<dbReference type="Pfam" id="PF13185">
    <property type="entry name" value="GAF_2"/>
    <property type="match status" value="1"/>
</dbReference>
<evidence type="ECO:0000256" key="1">
    <source>
        <dbReference type="ARBA" id="ARBA00000085"/>
    </source>
</evidence>
<dbReference type="Pfam" id="PF07568">
    <property type="entry name" value="HisKA_2"/>
    <property type="match status" value="1"/>
</dbReference>
<dbReference type="InterPro" id="IPR005467">
    <property type="entry name" value="His_kinase_dom"/>
</dbReference>
<dbReference type="InterPro" id="IPR036097">
    <property type="entry name" value="HisK_dim/P_sf"/>
</dbReference>
<dbReference type="PRINTS" id="PR00344">
    <property type="entry name" value="BCTRLSENSOR"/>
</dbReference>
<evidence type="ECO:0000313" key="15">
    <source>
        <dbReference type="Proteomes" id="UP000076925"/>
    </source>
</evidence>
<feature type="coiled-coil region" evidence="10">
    <location>
        <begin position="763"/>
        <end position="803"/>
    </location>
</feature>
<keyword evidence="3 9" id="KW-0597">Phosphoprotein</keyword>
<dbReference type="AlphaFoldDB" id="A0A139X8T2"/>
<keyword evidence="7" id="KW-0067">ATP-binding</keyword>
<evidence type="ECO:0000259" key="13">
    <source>
        <dbReference type="PROSITE" id="PS50110"/>
    </source>
</evidence>
<dbReference type="InterPro" id="IPR003594">
    <property type="entry name" value="HATPase_dom"/>
</dbReference>
<evidence type="ECO:0000256" key="4">
    <source>
        <dbReference type="ARBA" id="ARBA00022679"/>
    </source>
</evidence>
<feature type="region of interest" description="Disordered" evidence="11">
    <location>
        <begin position="606"/>
        <end position="654"/>
    </location>
</feature>
<dbReference type="InterPro" id="IPR013656">
    <property type="entry name" value="PAS_4"/>
</dbReference>
<dbReference type="InterPro" id="IPR003018">
    <property type="entry name" value="GAF"/>
</dbReference>
<keyword evidence="10" id="KW-0175">Coiled coil</keyword>
<keyword evidence="6" id="KW-0418">Kinase</keyword>
<feature type="domain" description="Response regulatory" evidence="13">
    <location>
        <begin position="655"/>
        <end position="770"/>
    </location>
</feature>
<evidence type="ECO:0000256" key="8">
    <source>
        <dbReference type="ARBA" id="ARBA00023012"/>
    </source>
</evidence>
<feature type="compositionally biased region" description="Pro residues" evidence="11">
    <location>
        <begin position="634"/>
        <end position="646"/>
    </location>
</feature>
<dbReference type="SUPFAM" id="SSF55785">
    <property type="entry name" value="PYP-like sensor domain (PAS domain)"/>
    <property type="match status" value="2"/>
</dbReference>
<keyword evidence="5" id="KW-0547">Nucleotide-binding</keyword>
<evidence type="ECO:0000256" key="2">
    <source>
        <dbReference type="ARBA" id="ARBA00012438"/>
    </source>
</evidence>
<gene>
    <name evidence="14" type="ORF">WA1_23395</name>
</gene>
<dbReference type="Gene3D" id="3.30.565.10">
    <property type="entry name" value="Histidine kinase-like ATPase, C-terminal domain"/>
    <property type="match status" value="2"/>
</dbReference>
<dbReference type="PROSITE" id="PS50109">
    <property type="entry name" value="HIS_KIN"/>
    <property type="match status" value="2"/>
</dbReference>
<dbReference type="GO" id="GO:0005524">
    <property type="term" value="F:ATP binding"/>
    <property type="evidence" value="ECO:0007669"/>
    <property type="project" value="UniProtKB-KW"/>
</dbReference>
<feature type="domain" description="Histidine kinase" evidence="12">
    <location>
        <begin position="970"/>
        <end position="1163"/>
    </location>
</feature>
<comment type="caution">
    <text evidence="14">The sequence shown here is derived from an EMBL/GenBank/DDBJ whole genome shotgun (WGS) entry which is preliminary data.</text>
</comment>
<sequence length="1163" mass="129823">MHDSLFAGDGEMCALMRSHDWSQTPLGPVEKWPQSLRTTVSILLNSRYPMFTFWGPHLVKLYNDAYRPVLGLTKHPKALGRPALEVWPDIWDAIGPMVDRVITHGESTWSDNFQLFMHRSGYLEETYFTFSYSPIRDETGGIGGLFCACMETTKQVLSERRLRTLRDLAAQAGKAKTTEAACEIAVRTLANNAADIPFALLYLLDPEGKHAYLAGSTGLEPNTPASPNFIELSDLTESSGWPLAKVAHTSGVERIEDVIKRFGELKVGLWDESPHTALVLPVASPGQERPAGLLVAGISSRRALDDDYQGFLELVAGQVASAIADARAYEAECQRAEALAEIDRAKTVFFSNVSHEFRTPLTLMLAPLEDALTDTADPLPPAQRDRIEIVQRNSLRLLKLVNTLLDFSRIEAGRIQSVYEPTNLATLTAELASTFRSLIERTGMSLVVDCPPLREAIYIDREMWEKIVLNLLSNAFKFTFTGKITVRLRGFADRVELVVEDTGIGIPPDEIPLLFERFHRVKGAQGRSFEGSGIGLSLVLELVKLHGGSVCVTSQLGQGSCFTVSIPTGFAHLPSERISAARTLASTAMGAMPFLEEALRWLPQEEEGEMGRKGEGGNEQLLPYSPQPQRGPLAPTPPQPPTPEGTPSPHSSSARILVVDDNADMREYVKRLLKQQYEVEAVEDGIAALTAIRQHLPDLVLTDVMMPRLDGFGLLQELRANPQTRELPIILLSARAGEEARIEGLQAGADDYLTKPFSTRELLARIEASLKTAQIRKEAALQEQALRLTAEKAQQEAEATAQRLSHILESMSDAFVALDRDWRITYQNAAAERVNNNKPRSEVLGKTHWEEWPASVNSNLEIQYRYAMEHQVPVHFEEHYYSPPDYDVWLEIHAYPSTEGLGIFFRDIGDRKLAEAKLKQSKQELEIRVAERTAELSRLNAELQQNELTLRSFSEHIEASLREKEVLLKEIHHRVKNNLGIVSSLLQMQCRRTQDSQATAILLDSQNRIASIALVHEKLYRSEDLANINFAQYIPDLVTHLFDSYNIRSSHIKLHFQVEDVGLDIESAIPCGLIVNELVSNALKYAFPNKQTGEILVKLYEHEHHLILIVQDNGVGLPVEFDKKKTKTLGINLIQGLVKQLRGSIEINSQQGTEFKITLKKGK</sequence>
<dbReference type="Pfam" id="PF02518">
    <property type="entry name" value="HATPase_c"/>
    <property type="match status" value="2"/>
</dbReference>
<dbReference type="SMART" id="SM00065">
    <property type="entry name" value="GAF"/>
    <property type="match status" value="1"/>
</dbReference>
<dbReference type="InterPro" id="IPR000014">
    <property type="entry name" value="PAS"/>
</dbReference>
<dbReference type="CDD" id="cd16922">
    <property type="entry name" value="HATPase_EvgS-ArcB-TorS-like"/>
    <property type="match status" value="1"/>
</dbReference>
<dbReference type="STRING" id="128403.WA1_23395"/>
<dbReference type="SUPFAM" id="SSF52172">
    <property type="entry name" value="CheY-like"/>
    <property type="match status" value="1"/>
</dbReference>
<keyword evidence="8" id="KW-0902">Two-component regulatory system</keyword>
<evidence type="ECO:0000256" key="9">
    <source>
        <dbReference type="PROSITE-ProRule" id="PRU00169"/>
    </source>
</evidence>
<evidence type="ECO:0000313" key="14">
    <source>
        <dbReference type="EMBL" id="KYC41065.1"/>
    </source>
</evidence>
<dbReference type="EC" id="2.7.13.3" evidence="2"/>
<dbReference type="RefSeq" id="WP_066612985.1">
    <property type="nucleotide sequence ID" value="NZ_KQ976354.1"/>
</dbReference>
<dbReference type="SMART" id="SM00091">
    <property type="entry name" value="PAS"/>
    <property type="match status" value="1"/>
</dbReference>
<dbReference type="Gene3D" id="3.30.450.20">
    <property type="entry name" value="PAS domain"/>
    <property type="match status" value="3"/>
</dbReference>
<dbReference type="InterPro" id="IPR001789">
    <property type="entry name" value="Sig_transdc_resp-reg_receiver"/>
</dbReference>
<dbReference type="SUPFAM" id="SSF55781">
    <property type="entry name" value="GAF domain-like"/>
    <property type="match status" value="1"/>
</dbReference>
<dbReference type="NCBIfam" id="TIGR00229">
    <property type="entry name" value="sensory_box"/>
    <property type="match status" value="1"/>
</dbReference>
<comment type="catalytic activity">
    <reaction evidence="1">
        <text>ATP + protein L-histidine = ADP + protein N-phospho-L-histidine.</text>
        <dbReference type="EC" id="2.7.13.3"/>
    </reaction>
</comment>
<evidence type="ECO:0000256" key="6">
    <source>
        <dbReference type="ARBA" id="ARBA00022777"/>
    </source>
</evidence>
<evidence type="ECO:0000256" key="7">
    <source>
        <dbReference type="ARBA" id="ARBA00022840"/>
    </source>
</evidence>
<dbReference type="PANTHER" id="PTHR43547">
    <property type="entry name" value="TWO-COMPONENT HISTIDINE KINASE"/>
    <property type="match status" value="1"/>
</dbReference>
<dbReference type="SMART" id="SM00387">
    <property type="entry name" value="HATPase_c"/>
    <property type="match status" value="2"/>
</dbReference>
<dbReference type="CDD" id="cd00130">
    <property type="entry name" value="PAS"/>
    <property type="match status" value="1"/>
</dbReference>
<dbReference type="GO" id="GO:0000155">
    <property type="term" value="F:phosphorelay sensor kinase activity"/>
    <property type="evidence" value="ECO:0007669"/>
    <property type="project" value="InterPro"/>
</dbReference>
<dbReference type="CDD" id="cd00082">
    <property type="entry name" value="HisKA"/>
    <property type="match status" value="1"/>
</dbReference>
<dbReference type="PROSITE" id="PS50110">
    <property type="entry name" value="RESPONSE_REGULATORY"/>
    <property type="match status" value="1"/>
</dbReference>
<dbReference type="FunFam" id="3.30.565.10:FF:000037">
    <property type="entry name" value="Hybrid sensor histidine kinase/response regulator"/>
    <property type="match status" value="1"/>
</dbReference>
<proteinExistence type="predicted"/>
<dbReference type="SMART" id="SM00388">
    <property type="entry name" value="HisKA"/>
    <property type="match status" value="1"/>
</dbReference>
<dbReference type="Pfam" id="PF00072">
    <property type="entry name" value="Response_reg"/>
    <property type="match status" value="1"/>
</dbReference>